<accession>A0A9X4KKP5</accession>
<protein>
    <submittedName>
        <fullName evidence="5">MerR family transcriptional regulator</fullName>
    </submittedName>
</protein>
<evidence type="ECO:0000313" key="6">
    <source>
        <dbReference type="Proteomes" id="UP001153387"/>
    </source>
</evidence>
<keyword evidence="1" id="KW-0805">Transcription regulation</keyword>
<dbReference type="CDD" id="cd01282">
    <property type="entry name" value="HTH_MerR-like_sg3"/>
    <property type="match status" value="1"/>
</dbReference>
<dbReference type="PRINTS" id="PR00040">
    <property type="entry name" value="HTHMERR"/>
</dbReference>
<evidence type="ECO:0000256" key="2">
    <source>
        <dbReference type="ARBA" id="ARBA00023125"/>
    </source>
</evidence>
<evidence type="ECO:0000259" key="4">
    <source>
        <dbReference type="PROSITE" id="PS50937"/>
    </source>
</evidence>
<keyword evidence="3" id="KW-0804">Transcription</keyword>
<comment type="caution">
    <text evidence="5">The sequence shown here is derived from an EMBL/GenBank/DDBJ whole genome shotgun (WGS) entry which is preliminary data.</text>
</comment>
<dbReference type="SUPFAM" id="SSF46955">
    <property type="entry name" value="Putative DNA-binding domain"/>
    <property type="match status" value="1"/>
</dbReference>
<keyword evidence="2" id="KW-0238">DNA-binding</keyword>
<dbReference type="InterPro" id="IPR009061">
    <property type="entry name" value="DNA-bd_dom_put_sf"/>
</dbReference>
<evidence type="ECO:0000313" key="5">
    <source>
        <dbReference type="EMBL" id="MDG0793661.1"/>
    </source>
</evidence>
<dbReference type="Pfam" id="PF13411">
    <property type="entry name" value="MerR_1"/>
    <property type="match status" value="1"/>
</dbReference>
<dbReference type="PANTHER" id="PTHR30204">
    <property type="entry name" value="REDOX-CYCLING DRUG-SENSING TRANSCRIPTIONAL ACTIVATOR SOXR"/>
    <property type="match status" value="1"/>
</dbReference>
<dbReference type="PROSITE" id="PS50937">
    <property type="entry name" value="HTH_MERR_2"/>
    <property type="match status" value="1"/>
</dbReference>
<evidence type="ECO:0000256" key="1">
    <source>
        <dbReference type="ARBA" id="ARBA00023015"/>
    </source>
</evidence>
<organism evidence="5 6">
    <name type="scientific">Cohnella ginsengisoli</name>
    <dbReference type="NCBI Taxonomy" id="425004"/>
    <lineage>
        <taxon>Bacteria</taxon>
        <taxon>Bacillati</taxon>
        <taxon>Bacillota</taxon>
        <taxon>Bacilli</taxon>
        <taxon>Bacillales</taxon>
        <taxon>Paenibacillaceae</taxon>
        <taxon>Cohnella</taxon>
    </lineage>
</organism>
<proteinExistence type="predicted"/>
<feature type="domain" description="HTH merR-type" evidence="4">
    <location>
        <begin position="1"/>
        <end position="68"/>
    </location>
</feature>
<dbReference type="Proteomes" id="UP001153387">
    <property type="component" value="Unassembled WGS sequence"/>
</dbReference>
<dbReference type="AlphaFoldDB" id="A0A9X4KKP5"/>
<keyword evidence="6" id="KW-1185">Reference proteome</keyword>
<evidence type="ECO:0000256" key="3">
    <source>
        <dbReference type="ARBA" id="ARBA00023163"/>
    </source>
</evidence>
<sequence>MKIGELSRRTGASIRSLRYYEAQGLIAPLRESNGYREYSPMAEDQVRTIRFYLQLGLTTEQIAGFLNCVLSRPETFCTEVLPVYESKLADIEAQIAQLTRIRDNLVDRISSFRGESELGEGESTRDERSKRYGF</sequence>
<dbReference type="Gene3D" id="1.10.1660.10">
    <property type="match status" value="1"/>
</dbReference>
<dbReference type="RefSeq" id="WP_277567402.1">
    <property type="nucleotide sequence ID" value="NZ_JAPDHZ010000004.1"/>
</dbReference>
<gene>
    <name evidence="5" type="ORF">OMP38_24640</name>
</gene>
<dbReference type="SMART" id="SM00422">
    <property type="entry name" value="HTH_MERR"/>
    <property type="match status" value="1"/>
</dbReference>
<name>A0A9X4KKP5_9BACL</name>
<dbReference type="GO" id="GO:0003677">
    <property type="term" value="F:DNA binding"/>
    <property type="evidence" value="ECO:0007669"/>
    <property type="project" value="UniProtKB-KW"/>
</dbReference>
<dbReference type="GO" id="GO:0003700">
    <property type="term" value="F:DNA-binding transcription factor activity"/>
    <property type="evidence" value="ECO:0007669"/>
    <property type="project" value="InterPro"/>
</dbReference>
<reference evidence="5 6" key="1">
    <citation type="submission" date="2022-10" db="EMBL/GenBank/DDBJ databases">
        <title>Comparative genomic analysis of Cohnella hashimotonis sp. nov., isolated from the International Space Station.</title>
        <authorList>
            <person name="Simpson A."/>
            <person name="Venkateswaran K."/>
        </authorList>
    </citation>
    <scope>NUCLEOTIDE SEQUENCE [LARGE SCALE GENOMIC DNA]</scope>
    <source>
        <strain evidence="5 6">DSM 18997</strain>
    </source>
</reference>
<dbReference type="PANTHER" id="PTHR30204:SF94">
    <property type="entry name" value="HEAVY METAL-DEPENDENT TRANSCRIPTIONAL REGULATOR HI_0293-RELATED"/>
    <property type="match status" value="1"/>
</dbReference>
<dbReference type="InterPro" id="IPR047057">
    <property type="entry name" value="MerR_fam"/>
</dbReference>
<dbReference type="InterPro" id="IPR000551">
    <property type="entry name" value="MerR-type_HTH_dom"/>
</dbReference>
<dbReference type="EMBL" id="JAPDHZ010000004">
    <property type="protein sequence ID" value="MDG0793661.1"/>
    <property type="molecule type" value="Genomic_DNA"/>
</dbReference>